<evidence type="ECO:0000313" key="7">
    <source>
        <dbReference type="Proteomes" id="UP000663829"/>
    </source>
</evidence>
<dbReference type="Proteomes" id="UP000681722">
    <property type="component" value="Unassembled WGS sequence"/>
</dbReference>
<reference evidence="3" key="1">
    <citation type="submission" date="2021-02" db="EMBL/GenBank/DDBJ databases">
        <authorList>
            <person name="Nowell W R."/>
        </authorList>
    </citation>
    <scope>NUCLEOTIDE SEQUENCE</scope>
</reference>
<dbReference type="Proteomes" id="UP000677228">
    <property type="component" value="Unassembled WGS sequence"/>
</dbReference>
<evidence type="ECO:0000256" key="2">
    <source>
        <dbReference type="SAM" id="SignalP"/>
    </source>
</evidence>
<feature type="transmembrane region" description="Helical" evidence="1">
    <location>
        <begin position="142"/>
        <end position="167"/>
    </location>
</feature>
<dbReference type="Gene3D" id="1.20.140.150">
    <property type="match status" value="1"/>
</dbReference>
<name>A0A815PRN8_9BILA</name>
<accession>A0A815PRN8</accession>
<dbReference type="OrthoDB" id="10057558at2759"/>
<feature type="transmembrane region" description="Helical" evidence="1">
    <location>
        <begin position="80"/>
        <end position="102"/>
    </location>
</feature>
<keyword evidence="1" id="KW-1133">Transmembrane helix</keyword>
<dbReference type="EMBL" id="CAJOBC010085045">
    <property type="protein sequence ID" value="CAF4325894.1"/>
    <property type="molecule type" value="Genomic_DNA"/>
</dbReference>
<evidence type="ECO:0000313" key="5">
    <source>
        <dbReference type="EMBL" id="CAF4325894.1"/>
    </source>
</evidence>
<keyword evidence="1" id="KW-0812">Transmembrane</keyword>
<evidence type="ECO:0000256" key="1">
    <source>
        <dbReference type="SAM" id="Phobius"/>
    </source>
</evidence>
<keyword evidence="1" id="KW-0472">Membrane</keyword>
<keyword evidence="7" id="KW-1185">Reference proteome</keyword>
<evidence type="ECO:0000313" key="3">
    <source>
        <dbReference type="EMBL" id="CAF1453181.1"/>
    </source>
</evidence>
<evidence type="ECO:0008006" key="8">
    <source>
        <dbReference type="Google" id="ProtNLM"/>
    </source>
</evidence>
<evidence type="ECO:0000313" key="6">
    <source>
        <dbReference type="EMBL" id="CAF4424976.1"/>
    </source>
</evidence>
<feature type="chain" id="PRO_5036412108" description="Claudin" evidence="2">
    <location>
        <begin position="28"/>
        <end position="173"/>
    </location>
</feature>
<protein>
    <recommendedName>
        <fullName evidence="8">Claudin</fullName>
    </recommendedName>
</protein>
<dbReference type="Proteomes" id="UP000682733">
    <property type="component" value="Unassembled WGS sequence"/>
</dbReference>
<sequence length="173" mass="18039">MQNKSLLTYLACAILLAACAFFIASNASPTWGTLTINAVKTSSGLWQSCMGGRCDAIPNSCSKLVGMAKSSCDKVLATRAFITMACITSAIGFICLLALAAFIKNSQTLCYVCVALAVLSFIFGLIGFSLGVDRYVTKPFKIGAAAICGLIGWILSLASAVCSILIIKSTQPA</sequence>
<comment type="caution">
    <text evidence="3">The sequence shown here is derived from an EMBL/GenBank/DDBJ whole genome shotgun (WGS) entry which is preliminary data.</text>
</comment>
<dbReference type="Proteomes" id="UP000663829">
    <property type="component" value="Unassembled WGS sequence"/>
</dbReference>
<proteinExistence type="predicted"/>
<organism evidence="3 7">
    <name type="scientific">Didymodactylos carnosus</name>
    <dbReference type="NCBI Taxonomy" id="1234261"/>
    <lineage>
        <taxon>Eukaryota</taxon>
        <taxon>Metazoa</taxon>
        <taxon>Spiralia</taxon>
        <taxon>Gnathifera</taxon>
        <taxon>Rotifera</taxon>
        <taxon>Eurotatoria</taxon>
        <taxon>Bdelloidea</taxon>
        <taxon>Philodinida</taxon>
        <taxon>Philodinidae</taxon>
        <taxon>Didymodactylos</taxon>
    </lineage>
</organism>
<feature type="transmembrane region" description="Helical" evidence="1">
    <location>
        <begin position="109"/>
        <end position="130"/>
    </location>
</feature>
<dbReference type="EMBL" id="CAJNOQ010019592">
    <property type="protein sequence ID" value="CAF1453181.1"/>
    <property type="molecule type" value="Genomic_DNA"/>
</dbReference>
<dbReference type="AlphaFoldDB" id="A0A815PRN8"/>
<dbReference type="PROSITE" id="PS51257">
    <property type="entry name" value="PROKAR_LIPOPROTEIN"/>
    <property type="match status" value="1"/>
</dbReference>
<feature type="signal peptide" evidence="2">
    <location>
        <begin position="1"/>
        <end position="27"/>
    </location>
</feature>
<dbReference type="EMBL" id="CAJNOK010053190">
    <property type="protein sequence ID" value="CAF1611259.1"/>
    <property type="molecule type" value="Genomic_DNA"/>
</dbReference>
<gene>
    <name evidence="3" type="ORF">GPM918_LOCUS34806</name>
    <name evidence="4" type="ORF">OVA965_LOCUS42659</name>
    <name evidence="5" type="ORF">SRO942_LOCUS35518</name>
    <name evidence="6" type="ORF">TMI583_LOCUS44641</name>
</gene>
<evidence type="ECO:0000313" key="4">
    <source>
        <dbReference type="EMBL" id="CAF1611259.1"/>
    </source>
</evidence>
<keyword evidence="2" id="KW-0732">Signal</keyword>
<dbReference type="EMBL" id="CAJOBA010077472">
    <property type="protein sequence ID" value="CAF4424976.1"/>
    <property type="molecule type" value="Genomic_DNA"/>
</dbReference>